<evidence type="ECO:0000313" key="2">
    <source>
        <dbReference type="EMBL" id="MCD5312585.1"/>
    </source>
</evidence>
<evidence type="ECO:0000313" key="3">
    <source>
        <dbReference type="Proteomes" id="UP001138997"/>
    </source>
</evidence>
<accession>A0A9X1NEZ5</accession>
<feature type="compositionally biased region" description="Basic and acidic residues" evidence="1">
    <location>
        <begin position="9"/>
        <end position="25"/>
    </location>
</feature>
<gene>
    <name evidence="2" type="ORF">LR394_16885</name>
</gene>
<evidence type="ECO:0000256" key="1">
    <source>
        <dbReference type="SAM" id="MobiDB-lite"/>
    </source>
</evidence>
<dbReference type="AlphaFoldDB" id="A0A9X1NEZ5"/>
<feature type="compositionally biased region" description="Polar residues" evidence="1">
    <location>
        <begin position="215"/>
        <end position="248"/>
    </location>
</feature>
<feature type="compositionally biased region" description="Basic and acidic residues" evidence="1">
    <location>
        <begin position="48"/>
        <end position="59"/>
    </location>
</feature>
<comment type="caution">
    <text evidence="2">The sequence shown here is derived from an EMBL/GenBank/DDBJ whole genome shotgun (WGS) entry which is preliminary data.</text>
</comment>
<dbReference type="RefSeq" id="WP_231442952.1">
    <property type="nucleotide sequence ID" value="NZ_JAJOMB010000008.1"/>
</dbReference>
<feature type="compositionally biased region" description="Polar residues" evidence="1">
    <location>
        <begin position="183"/>
        <end position="206"/>
    </location>
</feature>
<feature type="compositionally biased region" description="Low complexity" evidence="1">
    <location>
        <begin position="323"/>
        <end position="350"/>
    </location>
</feature>
<feature type="compositionally biased region" description="Basic and acidic residues" evidence="1">
    <location>
        <begin position="354"/>
        <end position="381"/>
    </location>
</feature>
<name>A0A9X1NEZ5_9ACTN</name>
<keyword evidence="3" id="KW-1185">Reference proteome</keyword>
<dbReference type="EMBL" id="JAJOMB010000008">
    <property type="protein sequence ID" value="MCD5312585.1"/>
    <property type="molecule type" value="Genomic_DNA"/>
</dbReference>
<organism evidence="2 3">
    <name type="scientific">Kineosporia babensis</name>
    <dbReference type="NCBI Taxonomy" id="499548"/>
    <lineage>
        <taxon>Bacteria</taxon>
        <taxon>Bacillati</taxon>
        <taxon>Actinomycetota</taxon>
        <taxon>Actinomycetes</taxon>
        <taxon>Kineosporiales</taxon>
        <taxon>Kineosporiaceae</taxon>
        <taxon>Kineosporia</taxon>
    </lineage>
</organism>
<feature type="compositionally biased region" description="Gly residues" evidence="1">
    <location>
        <begin position="159"/>
        <end position="170"/>
    </location>
</feature>
<feature type="compositionally biased region" description="Basic and acidic residues" evidence="1">
    <location>
        <begin position="411"/>
        <end position="428"/>
    </location>
</feature>
<proteinExistence type="predicted"/>
<feature type="region of interest" description="Disordered" evidence="1">
    <location>
        <begin position="1"/>
        <end position="428"/>
    </location>
</feature>
<feature type="compositionally biased region" description="Basic and acidic residues" evidence="1">
    <location>
        <begin position="80"/>
        <end position="91"/>
    </location>
</feature>
<feature type="compositionally biased region" description="Low complexity" evidence="1">
    <location>
        <begin position="149"/>
        <end position="158"/>
    </location>
</feature>
<feature type="compositionally biased region" description="Low complexity" evidence="1">
    <location>
        <begin position="249"/>
        <end position="292"/>
    </location>
</feature>
<sequence>MTTSSDGGSDPKDEKPEKWTDRLKDALTGGSADQSAEGSSDEATAATRRAEREASDTETPRPGADKAGGPVSEPGASNLEPDRDLDDDRGSVGRPATGGPAGADPVDRTVAGRGFQAEPSARPTWPGPSAASSVGQAGSAGRGREDRTSWAGPTAAGSASGGTASGGAWGGDEERPSWAGPTVSGSGSDLSDQASRPIPTTSSASGSAIPLGADTSATDPSRESTPAATVDSATTPASRQAATDSVTGPSATASDTAPSTPETPATETTPIGRATTAGTTTDGDAIDGKATGPSFTDETTPPRGVSEARPATPSVGSESGTTDADGPTPAGSPPASSSSSPLTAVTPLPTSEDDIYRPAESRDPSVREDYVHADADRKATEATKSAGAAGTLDEADRTAPAPVTSITSGRRRSDAAPDAVDGRTDVTTDTEWRELQANFVDDPEATVSEAATLIERDLAGLRAKLAGGSTEDLRNAFKRYRSLHESLR</sequence>
<protein>
    <submittedName>
        <fullName evidence="2">Uncharacterized protein</fullName>
    </submittedName>
</protein>
<dbReference type="Proteomes" id="UP001138997">
    <property type="component" value="Unassembled WGS sequence"/>
</dbReference>
<reference evidence="2" key="1">
    <citation type="submission" date="2021-11" db="EMBL/GenBank/DDBJ databases">
        <title>Streptomyces corallinus and Kineosporia corallina sp. nov., two new coral-derived marine actinobacteria.</title>
        <authorList>
            <person name="Buangrab K."/>
            <person name="Sutthacheep M."/>
            <person name="Yeemin T."/>
            <person name="Harunari E."/>
            <person name="Igarashi Y."/>
            <person name="Sripreechasak P."/>
            <person name="Kanchanasin P."/>
            <person name="Tanasupawat S."/>
            <person name="Phongsopitanun W."/>
        </authorList>
    </citation>
    <scope>NUCLEOTIDE SEQUENCE</scope>
    <source>
        <strain evidence="2">JCM 31032</strain>
    </source>
</reference>
<feature type="compositionally biased region" description="Low complexity" evidence="1">
    <location>
        <begin position="127"/>
        <end position="139"/>
    </location>
</feature>